<sequence length="80" mass="8689">MCYSEGAKSLHSAHGDHSQDLNPFKICLAPRESTIQSPPHHVRVLVESPSEGMGPIRLRLCVIVEVYAPPEDILASSAIV</sequence>
<proteinExistence type="predicted"/>
<accession>A0A8X6NWA9</accession>
<evidence type="ECO:0000313" key="2">
    <source>
        <dbReference type="Proteomes" id="UP000887013"/>
    </source>
</evidence>
<dbReference type="EMBL" id="BMAW01013744">
    <property type="protein sequence ID" value="GFT35564.1"/>
    <property type="molecule type" value="Genomic_DNA"/>
</dbReference>
<organism evidence="1 2">
    <name type="scientific">Nephila pilipes</name>
    <name type="common">Giant wood spider</name>
    <name type="synonym">Nephila maculata</name>
    <dbReference type="NCBI Taxonomy" id="299642"/>
    <lineage>
        <taxon>Eukaryota</taxon>
        <taxon>Metazoa</taxon>
        <taxon>Ecdysozoa</taxon>
        <taxon>Arthropoda</taxon>
        <taxon>Chelicerata</taxon>
        <taxon>Arachnida</taxon>
        <taxon>Araneae</taxon>
        <taxon>Araneomorphae</taxon>
        <taxon>Entelegynae</taxon>
        <taxon>Araneoidea</taxon>
        <taxon>Nephilidae</taxon>
        <taxon>Nephila</taxon>
    </lineage>
</organism>
<protein>
    <submittedName>
        <fullName evidence="1">Uncharacterized protein</fullName>
    </submittedName>
</protein>
<keyword evidence="2" id="KW-1185">Reference proteome</keyword>
<gene>
    <name evidence="1" type="ORF">NPIL_687811</name>
</gene>
<dbReference type="Proteomes" id="UP000887013">
    <property type="component" value="Unassembled WGS sequence"/>
</dbReference>
<evidence type="ECO:0000313" key="1">
    <source>
        <dbReference type="EMBL" id="GFT35564.1"/>
    </source>
</evidence>
<reference evidence="1" key="1">
    <citation type="submission" date="2020-08" db="EMBL/GenBank/DDBJ databases">
        <title>Multicomponent nature underlies the extraordinary mechanical properties of spider dragline silk.</title>
        <authorList>
            <person name="Kono N."/>
            <person name="Nakamura H."/>
            <person name="Mori M."/>
            <person name="Yoshida Y."/>
            <person name="Ohtoshi R."/>
            <person name="Malay A.D."/>
            <person name="Moran D.A.P."/>
            <person name="Tomita M."/>
            <person name="Numata K."/>
            <person name="Arakawa K."/>
        </authorList>
    </citation>
    <scope>NUCLEOTIDE SEQUENCE</scope>
</reference>
<comment type="caution">
    <text evidence="1">The sequence shown here is derived from an EMBL/GenBank/DDBJ whole genome shotgun (WGS) entry which is preliminary data.</text>
</comment>
<name>A0A8X6NWA9_NEPPI</name>
<dbReference type="AlphaFoldDB" id="A0A8X6NWA9"/>